<dbReference type="AlphaFoldDB" id="A0A1M5H7S3"/>
<dbReference type="PANTHER" id="PTHR24322">
    <property type="entry name" value="PKSB"/>
    <property type="match status" value="1"/>
</dbReference>
<dbReference type="OrthoDB" id="4523082at2"/>
<dbReference type="Pfam" id="PF00106">
    <property type="entry name" value="adh_short"/>
    <property type="match status" value="1"/>
</dbReference>
<keyword evidence="2" id="KW-0560">Oxidoreductase</keyword>
<dbReference type="InterPro" id="IPR020904">
    <property type="entry name" value="Sc_DH/Rdtase_CS"/>
</dbReference>
<evidence type="ECO:0000313" key="3">
    <source>
        <dbReference type="EMBL" id="SHG11933.1"/>
    </source>
</evidence>
<dbReference type="CDD" id="cd05339">
    <property type="entry name" value="17beta-HSDXI-like_SDR_c"/>
    <property type="match status" value="1"/>
</dbReference>
<dbReference type="PANTHER" id="PTHR24322:SF736">
    <property type="entry name" value="RETINOL DEHYDROGENASE 10"/>
    <property type="match status" value="1"/>
</dbReference>
<comment type="similarity">
    <text evidence="1">Belongs to the short-chain dehydrogenases/reductases (SDR) family.</text>
</comment>
<protein>
    <submittedName>
        <fullName evidence="3">Short-chain dehydrogenase</fullName>
    </submittedName>
</protein>
<evidence type="ECO:0000256" key="1">
    <source>
        <dbReference type="ARBA" id="ARBA00006484"/>
    </source>
</evidence>
<reference evidence="3 4" key="1">
    <citation type="submission" date="2016-11" db="EMBL/GenBank/DDBJ databases">
        <authorList>
            <person name="Jaros S."/>
            <person name="Januszkiewicz K."/>
            <person name="Wedrychowicz H."/>
        </authorList>
    </citation>
    <scope>NUCLEOTIDE SEQUENCE [LARGE SCALE GENOMIC DNA]</scope>
    <source>
        <strain evidence="3 4">DSM 45627</strain>
    </source>
</reference>
<dbReference type="Gene3D" id="3.40.50.720">
    <property type="entry name" value="NAD(P)-binding Rossmann-like Domain"/>
    <property type="match status" value="1"/>
</dbReference>
<dbReference type="SUPFAM" id="SSF51735">
    <property type="entry name" value="NAD(P)-binding Rossmann-fold domains"/>
    <property type="match status" value="1"/>
</dbReference>
<dbReference type="RefSeq" id="WP_073388050.1">
    <property type="nucleotide sequence ID" value="NZ_FQVU01000002.1"/>
</dbReference>
<dbReference type="PRINTS" id="PR00081">
    <property type="entry name" value="GDHRDH"/>
</dbReference>
<dbReference type="EMBL" id="FQVU01000002">
    <property type="protein sequence ID" value="SHG11933.1"/>
    <property type="molecule type" value="Genomic_DNA"/>
</dbReference>
<dbReference type="GO" id="GO:0016616">
    <property type="term" value="F:oxidoreductase activity, acting on the CH-OH group of donors, NAD or NADP as acceptor"/>
    <property type="evidence" value="ECO:0007669"/>
    <property type="project" value="TreeGrafter"/>
</dbReference>
<evidence type="ECO:0000313" key="4">
    <source>
        <dbReference type="Proteomes" id="UP000186132"/>
    </source>
</evidence>
<dbReference type="PROSITE" id="PS00061">
    <property type="entry name" value="ADH_SHORT"/>
    <property type="match status" value="1"/>
</dbReference>
<dbReference type="STRING" id="1206085.SAMN05443575_1423"/>
<gene>
    <name evidence="3" type="ORF">SAMN05443575_1423</name>
</gene>
<keyword evidence="4" id="KW-1185">Reference proteome</keyword>
<organism evidence="3 4">
    <name type="scientific">Jatrophihabitans endophyticus</name>
    <dbReference type="NCBI Taxonomy" id="1206085"/>
    <lineage>
        <taxon>Bacteria</taxon>
        <taxon>Bacillati</taxon>
        <taxon>Actinomycetota</taxon>
        <taxon>Actinomycetes</taxon>
        <taxon>Jatrophihabitantales</taxon>
        <taxon>Jatrophihabitantaceae</taxon>
        <taxon>Jatrophihabitans</taxon>
    </lineage>
</organism>
<evidence type="ECO:0000256" key="2">
    <source>
        <dbReference type="ARBA" id="ARBA00023002"/>
    </source>
</evidence>
<sequence>MKSVAGKNVLVTGAAQGLGKLFATRAVEENAAAVVLWDVNEAKLKETAVELEAAGGTVHTYVVDVSAAQQVQDAAASVRADVGDVHVLINNAGIVRGNGYFWDNAVSDIEATMTINALAPMYITREFLPAMIASEQECRVVTIASSAGLTSVPRLAAYCGSKWAATGWSDSVRLELEKAGHKHVRVTTVCPTYINTGMFDGAQGILFTPMLEQDDVVADTWREMLKGGPQLILPWTSRLSKAVTGVLPVKIRDIWLDRTGVYDSMAKFTGHGK</sequence>
<dbReference type="InterPro" id="IPR002347">
    <property type="entry name" value="SDR_fam"/>
</dbReference>
<name>A0A1M5H7S3_9ACTN</name>
<dbReference type="Proteomes" id="UP000186132">
    <property type="component" value="Unassembled WGS sequence"/>
</dbReference>
<accession>A0A1M5H7S3</accession>
<dbReference type="InterPro" id="IPR036291">
    <property type="entry name" value="NAD(P)-bd_dom_sf"/>
</dbReference>
<proteinExistence type="inferred from homology"/>